<accession>J3P2Y6</accession>
<gene>
    <name evidence="8" type="primary">20348335</name>
    <name evidence="7" type="ORF">GGTG_07877</name>
</gene>
<keyword evidence="5" id="KW-0732">Signal</keyword>
<evidence type="ECO:0000256" key="4">
    <source>
        <dbReference type="RuleBase" id="RU000454"/>
    </source>
</evidence>
<feature type="active site" evidence="3">
    <location>
        <position position="350"/>
    </location>
</feature>
<dbReference type="PROSITE" id="PS51318">
    <property type="entry name" value="TAT"/>
    <property type="match status" value="1"/>
</dbReference>
<dbReference type="CDD" id="cd05471">
    <property type="entry name" value="pepsin_like"/>
    <property type="match status" value="1"/>
</dbReference>
<comment type="similarity">
    <text evidence="1 4">Belongs to the peptidase A1 family.</text>
</comment>
<dbReference type="InterPro" id="IPR033121">
    <property type="entry name" value="PEPTIDASE_A1"/>
</dbReference>
<feature type="domain" description="Peptidase A1" evidence="6">
    <location>
        <begin position="120"/>
        <end position="459"/>
    </location>
</feature>
<keyword evidence="2 4" id="KW-0064">Aspartyl protease</keyword>
<feature type="chain" id="PRO_5015094772" description="Peptidase A1 domain-containing protein" evidence="5">
    <location>
        <begin position="23"/>
        <end position="463"/>
    </location>
</feature>
<dbReference type="Proteomes" id="UP000006039">
    <property type="component" value="Unassembled WGS sequence"/>
</dbReference>
<keyword evidence="4" id="KW-0378">Hydrolase</keyword>
<reference evidence="8" key="4">
    <citation type="journal article" date="2015" name="G3 (Bethesda)">
        <title>Genome sequences of three phytopathogenic species of the Magnaporthaceae family of fungi.</title>
        <authorList>
            <person name="Okagaki L.H."/>
            <person name="Nunes C.C."/>
            <person name="Sailsbery J."/>
            <person name="Clay B."/>
            <person name="Brown D."/>
            <person name="John T."/>
            <person name="Oh Y."/>
            <person name="Young N."/>
            <person name="Fitzgerald M."/>
            <person name="Haas B.J."/>
            <person name="Zeng Q."/>
            <person name="Young S."/>
            <person name="Adiconis X."/>
            <person name="Fan L."/>
            <person name="Levin J.Z."/>
            <person name="Mitchell T.K."/>
            <person name="Okubara P.A."/>
            <person name="Farman M.L."/>
            <person name="Kohn L.M."/>
            <person name="Birren B."/>
            <person name="Ma L.-J."/>
            <person name="Dean R.A."/>
        </authorList>
    </citation>
    <scope>NUCLEOTIDE SEQUENCE</scope>
    <source>
        <strain evidence="8">R3-111a-1</strain>
    </source>
</reference>
<dbReference type="EnsemblFungi" id="EJT74028">
    <property type="protein sequence ID" value="EJT74028"/>
    <property type="gene ID" value="GGTG_07877"/>
</dbReference>
<dbReference type="InterPro" id="IPR001461">
    <property type="entry name" value="Aspartic_peptidase_A1"/>
</dbReference>
<reference evidence="9" key="1">
    <citation type="submission" date="2010-07" db="EMBL/GenBank/DDBJ databases">
        <title>The genome sequence of Gaeumannomyces graminis var. tritici strain R3-111a-1.</title>
        <authorList>
            <consortium name="The Broad Institute Genome Sequencing Platform"/>
            <person name="Ma L.-J."/>
            <person name="Dead R."/>
            <person name="Young S."/>
            <person name="Zeng Q."/>
            <person name="Koehrsen M."/>
            <person name="Alvarado L."/>
            <person name="Berlin A."/>
            <person name="Chapman S.B."/>
            <person name="Chen Z."/>
            <person name="Freedman E."/>
            <person name="Gellesch M."/>
            <person name="Goldberg J."/>
            <person name="Griggs A."/>
            <person name="Gujja S."/>
            <person name="Heilman E.R."/>
            <person name="Heiman D."/>
            <person name="Hepburn T."/>
            <person name="Howarth C."/>
            <person name="Jen D."/>
            <person name="Larson L."/>
            <person name="Mehta T."/>
            <person name="Neiman D."/>
            <person name="Pearson M."/>
            <person name="Roberts A."/>
            <person name="Saif S."/>
            <person name="Shea T."/>
            <person name="Shenoy N."/>
            <person name="Sisk P."/>
            <person name="Stolte C."/>
            <person name="Sykes S."/>
            <person name="Walk T."/>
            <person name="White J."/>
            <person name="Yandava C."/>
            <person name="Haas B."/>
            <person name="Nusbaum C."/>
            <person name="Birren B."/>
        </authorList>
    </citation>
    <scope>NUCLEOTIDE SEQUENCE [LARGE SCALE GENOMIC DNA]</scope>
    <source>
        <strain evidence="9">R3-111a-1</strain>
    </source>
</reference>
<dbReference type="InterPro" id="IPR001969">
    <property type="entry name" value="Aspartic_peptidase_AS"/>
</dbReference>
<dbReference type="eggNOG" id="KOG1339">
    <property type="taxonomic scope" value="Eukaryota"/>
</dbReference>
<feature type="signal peptide" evidence="5">
    <location>
        <begin position="1"/>
        <end position="22"/>
    </location>
</feature>
<dbReference type="Gene3D" id="2.40.70.10">
    <property type="entry name" value="Acid Proteases"/>
    <property type="match status" value="2"/>
</dbReference>
<keyword evidence="9" id="KW-1185">Reference proteome</keyword>
<dbReference type="GO" id="GO:0006508">
    <property type="term" value="P:proteolysis"/>
    <property type="evidence" value="ECO:0007669"/>
    <property type="project" value="UniProtKB-KW"/>
</dbReference>
<evidence type="ECO:0000313" key="8">
    <source>
        <dbReference type="EnsemblFungi" id="EJT74028"/>
    </source>
</evidence>
<dbReference type="InterPro" id="IPR021109">
    <property type="entry name" value="Peptidase_aspartic_dom_sf"/>
</dbReference>
<organism evidence="7">
    <name type="scientific">Gaeumannomyces tritici (strain R3-111a-1)</name>
    <name type="common">Wheat and barley take-all root rot fungus</name>
    <name type="synonym">Gaeumannomyces graminis var. tritici</name>
    <dbReference type="NCBI Taxonomy" id="644352"/>
    <lineage>
        <taxon>Eukaryota</taxon>
        <taxon>Fungi</taxon>
        <taxon>Dikarya</taxon>
        <taxon>Ascomycota</taxon>
        <taxon>Pezizomycotina</taxon>
        <taxon>Sordariomycetes</taxon>
        <taxon>Sordariomycetidae</taxon>
        <taxon>Magnaporthales</taxon>
        <taxon>Magnaporthaceae</taxon>
        <taxon>Gaeumannomyces</taxon>
    </lineage>
</organism>
<evidence type="ECO:0000313" key="7">
    <source>
        <dbReference type="EMBL" id="EJT74028.1"/>
    </source>
</evidence>
<dbReference type="VEuPathDB" id="FungiDB:GGTG_07877"/>
<dbReference type="MEROPS" id="A01.081"/>
<dbReference type="AlphaFoldDB" id="J3P2Y6"/>
<dbReference type="GeneID" id="20348335"/>
<evidence type="ECO:0000256" key="1">
    <source>
        <dbReference type="ARBA" id="ARBA00007447"/>
    </source>
</evidence>
<dbReference type="PANTHER" id="PTHR47966:SF47">
    <property type="entry name" value="ENDOPEPTIDASE, PUTATIVE (AFU_ORTHOLOGUE AFUA_3G01220)-RELATED"/>
    <property type="match status" value="1"/>
</dbReference>
<evidence type="ECO:0000259" key="6">
    <source>
        <dbReference type="PROSITE" id="PS51767"/>
    </source>
</evidence>
<dbReference type="STRING" id="644352.J3P2Y6"/>
<dbReference type="PRINTS" id="PR00792">
    <property type="entry name" value="PEPSIN"/>
</dbReference>
<proteinExistence type="inferred from homology"/>
<dbReference type="PROSITE" id="PS00141">
    <property type="entry name" value="ASP_PROTEASE"/>
    <property type="match status" value="1"/>
</dbReference>
<dbReference type="GO" id="GO:0000324">
    <property type="term" value="C:fungal-type vacuole"/>
    <property type="evidence" value="ECO:0007669"/>
    <property type="project" value="TreeGrafter"/>
</dbReference>
<reference evidence="8" key="5">
    <citation type="submission" date="2018-04" db="UniProtKB">
        <authorList>
            <consortium name="EnsemblFungi"/>
        </authorList>
    </citation>
    <scope>IDENTIFICATION</scope>
    <source>
        <strain evidence="8">R3-111a-1</strain>
    </source>
</reference>
<evidence type="ECO:0000256" key="3">
    <source>
        <dbReference type="PIRSR" id="PIRSR601461-1"/>
    </source>
</evidence>
<dbReference type="HOGENOM" id="CLU_035052_1_0_1"/>
<protein>
    <recommendedName>
        <fullName evidence="6">Peptidase A1 domain-containing protein</fullName>
    </recommendedName>
</protein>
<feature type="active site" evidence="3">
    <location>
        <position position="136"/>
    </location>
</feature>
<dbReference type="OrthoDB" id="15189at2759"/>
<dbReference type="SUPFAM" id="SSF50630">
    <property type="entry name" value="Acid proteases"/>
    <property type="match status" value="1"/>
</dbReference>
<dbReference type="InterPro" id="IPR006311">
    <property type="entry name" value="TAT_signal"/>
</dbReference>
<sequence length="463" mass="49018">MPSPLTIRSLLGAAAFLAGAAALGSPGVVPPQRRAPAVAANSDVLHLERRVRHGPNASSRAGFRSMEGVVDYKSRDAVGPMIVRRRQHGVGGREVWVADDGEPVAEGVGPAINAYHQIEYMTPVGIGGEEYNLIVDTGSSDTWFVKSGFECVNSRRQLVPFEACDFGPVFRGALSGGTSPLVFNITYGSANGPFLNGEMGFTDLKVANISVARQQVALATDGMWFGDGISSGILGLGLPALTASSDGTVGADGRARQVPYDPLVATINRQLASPVFSLALHRNSSESFIAFGGVPPNAATTGVWAATPIEKVWVDGVVDYFYYTALPDAISFNNSQRALRASNVPAFIVDSGTTLNLFPYEIAASINNLFAPPGVLDPAQGAWFVPCDATPPSLSVTLGGTVIKTHPSSMILPEVRDSRGRCASGIGYTDGFPYILGDVFMQNLVTVFDLGEKKEVRYAERVF</sequence>
<dbReference type="EMBL" id="GL385398">
    <property type="protein sequence ID" value="EJT74028.1"/>
    <property type="molecule type" value="Genomic_DNA"/>
</dbReference>
<reference evidence="7" key="2">
    <citation type="submission" date="2010-07" db="EMBL/GenBank/DDBJ databases">
        <authorList>
            <consortium name="The Broad Institute Genome Sequencing Platform"/>
            <consortium name="Broad Institute Genome Sequencing Center for Infectious Disease"/>
            <person name="Ma L.-J."/>
            <person name="Dead R."/>
            <person name="Young S."/>
            <person name="Zeng Q."/>
            <person name="Koehrsen M."/>
            <person name="Alvarado L."/>
            <person name="Berlin A."/>
            <person name="Chapman S.B."/>
            <person name="Chen Z."/>
            <person name="Freedman E."/>
            <person name="Gellesch M."/>
            <person name="Goldberg J."/>
            <person name="Griggs A."/>
            <person name="Gujja S."/>
            <person name="Heilman E.R."/>
            <person name="Heiman D."/>
            <person name="Hepburn T."/>
            <person name="Howarth C."/>
            <person name="Jen D."/>
            <person name="Larson L."/>
            <person name="Mehta T."/>
            <person name="Neiman D."/>
            <person name="Pearson M."/>
            <person name="Roberts A."/>
            <person name="Saif S."/>
            <person name="Shea T."/>
            <person name="Shenoy N."/>
            <person name="Sisk P."/>
            <person name="Stolte C."/>
            <person name="Sykes S."/>
            <person name="Walk T."/>
            <person name="White J."/>
            <person name="Yandava C."/>
            <person name="Haas B."/>
            <person name="Nusbaum C."/>
            <person name="Birren B."/>
        </authorList>
    </citation>
    <scope>NUCLEOTIDE SEQUENCE</scope>
    <source>
        <strain evidence="7">R3-111a-1</strain>
    </source>
</reference>
<name>J3P2Y6_GAET3</name>
<dbReference type="PROSITE" id="PS51767">
    <property type="entry name" value="PEPTIDASE_A1"/>
    <property type="match status" value="1"/>
</dbReference>
<evidence type="ECO:0000256" key="2">
    <source>
        <dbReference type="ARBA" id="ARBA00022750"/>
    </source>
</evidence>
<dbReference type="Pfam" id="PF00026">
    <property type="entry name" value="Asp"/>
    <property type="match status" value="1"/>
</dbReference>
<dbReference type="RefSeq" id="XP_009223972.1">
    <property type="nucleotide sequence ID" value="XM_009225708.1"/>
</dbReference>
<keyword evidence="4" id="KW-0645">Protease</keyword>
<dbReference type="InterPro" id="IPR034164">
    <property type="entry name" value="Pepsin-like_dom"/>
</dbReference>
<dbReference type="GO" id="GO:0004190">
    <property type="term" value="F:aspartic-type endopeptidase activity"/>
    <property type="evidence" value="ECO:0007669"/>
    <property type="project" value="UniProtKB-KW"/>
</dbReference>
<evidence type="ECO:0000256" key="5">
    <source>
        <dbReference type="SAM" id="SignalP"/>
    </source>
</evidence>
<dbReference type="PANTHER" id="PTHR47966">
    <property type="entry name" value="BETA-SITE APP-CLEAVING ENZYME, ISOFORM A-RELATED"/>
    <property type="match status" value="1"/>
</dbReference>
<evidence type="ECO:0000313" key="9">
    <source>
        <dbReference type="Proteomes" id="UP000006039"/>
    </source>
</evidence>
<reference evidence="7" key="3">
    <citation type="submission" date="2010-09" db="EMBL/GenBank/DDBJ databases">
        <title>Annotation of Gaeumannomyces graminis var. tritici R3-111a-1.</title>
        <authorList>
            <consortium name="The Broad Institute Genome Sequencing Platform"/>
            <person name="Ma L.-J."/>
            <person name="Dead R."/>
            <person name="Young S.K."/>
            <person name="Zeng Q."/>
            <person name="Gargeya S."/>
            <person name="Fitzgerald M."/>
            <person name="Haas B."/>
            <person name="Abouelleil A."/>
            <person name="Alvarado L."/>
            <person name="Arachchi H.M."/>
            <person name="Berlin A."/>
            <person name="Brown A."/>
            <person name="Chapman S.B."/>
            <person name="Chen Z."/>
            <person name="Dunbar C."/>
            <person name="Freedman E."/>
            <person name="Gearin G."/>
            <person name="Gellesch M."/>
            <person name="Goldberg J."/>
            <person name="Griggs A."/>
            <person name="Gujja S."/>
            <person name="Heiman D."/>
            <person name="Howarth C."/>
            <person name="Larson L."/>
            <person name="Lui A."/>
            <person name="MacDonald P.J.P."/>
            <person name="Mehta T."/>
            <person name="Montmayeur A."/>
            <person name="Murphy C."/>
            <person name="Neiman D."/>
            <person name="Pearson M."/>
            <person name="Priest M."/>
            <person name="Roberts A."/>
            <person name="Saif S."/>
            <person name="Shea T."/>
            <person name="Shenoy N."/>
            <person name="Sisk P."/>
            <person name="Stolte C."/>
            <person name="Sykes S."/>
            <person name="Yandava C."/>
            <person name="Wortman J."/>
            <person name="Nusbaum C."/>
            <person name="Birren B."/>
        </authorList>
    </citation>
    <scope>NUCLEOTIDE SEQUENCE</scope>
    <source>
        <strain evidence="7">R3-111a-1</strain>
    </source>
</reference>